<dbReference type="Proteomes" id="UP000809349">
    <property type="component" value="Unassembled WGS sequence"/>
</dbReference>
<keyword evidence="2" id="KW-0732">Signal</keyword>
<dbReference type="EMBL" id="JAFBIL020000009">
    <property type="protein sequence ID" value="MBZ2209787.1"/>
    <property type="molecule type" value="Genomic_DNA"/>
</dbReference>
<name>A0ABS7SV30_9BURK</name>
<feature type="chain" id="PRO_5045168466" description="DUF2946 domain-containing protein" evidence="2">
    <location>
        <begin position="25"/>
        <end position="119"/>
    </location>
</feature>
<evidence type="ECO:0000256" key="1">
    <source>
        <dbReference type="SAM" id="MobiDB-lite"/>
    </source>
</evidence>
<proteinExistence type="predicted"/>
<reference evidence="3 4" key="1">
    <citation type="submission" date="2021-01" db="EMBL/GenBank/DDBJ databases">
        <authorList>
            <person name="Ruan W."/>
            <person name="Khan S.A."/>
            <person name="Jeon C.O."/>
        </authorList>
    </citation>
    <scope>NUCLEOTIDE SEQUENCE [LARGE SCALE GENOMIC DNA]</scope>
    <source>
        <strain evidence="3 4">R798</strain>
    </source>
</reference>
<keyword evidence="4" id="KW-1185">Reference proteome</keyword>
<feature type="signal peptide" evidence="2">
    <location>
        <begin position="1"/>
        <end position="24"/>
    </location>
</feature>
<evidence type="ECO:0000256" key="2">
    <source>
        <dbReference type="SAM" id="SignalP"/>
    </source>
</evidence>
<evidence type="ECO:0000313" key="3">
    <source>
        <dbReference type="EMBL" id="MBZ2209787.1"/>
    </source>
</evidence>
<evidence type="ECO:0000313" key="4">
    <source>
        <dbReference type="Proteomes" id="UP000809349"/>
    </source>
</evidence>
<sequence>MLKRFLQMLIVALTLQLTWGVSSAYCMHESGKASQHVGHHQHQHQSSNADDDDGDDAKPSKIGGDPDCATCTHSSVGVFAFDATQLLLSTSIHEIPPNLARQPAPYLGAPERPQWMVAA</sequence>
<gene>
    <name evidence="3" type="ORF">I4X03_021185</name>
</gene>
<organism evidence="3 4">
    <name type="scientific">Massilia soli</name>
    <dbReference type="NCBI Taxonomy" id="2792854"/>
    <lineage>
        <taxon>Bacteria</taxon>
        <taxon>Pseudomonadati</taxon>
        <taxon>Pseudomonadota</taxon>
        <taxon>Betaproteobacteria</taxon>
        <taxon>Burkholderiales</taxon>
        <taxon>Oxalobacteraceae</taxon>
        <taxon>Telluria group</taxon>
        <taxon>Massilia</taxon>
    </lineage>
</organism>
<comment type="caution">
    <text evidence="3">The sequence shown here is derived from an EMBL/GenBank/DDBJ whole genome shotgun (WGS) entry which is preliminary data.</text>
</comment>
<evidence type="ECO:0008006" key="5">
    <source>
        <dbReference type="Google" id="ProtNLM"/>
    </source>
</evidence>
<reference evidence="3 4" key="2">
    <citation type="submission" date="2021-08" db="EMBL/GenBank/DDBJ databases">
        <title>Massilia sp. R798.</title>
        <authorList>
            <person name="Baek J.H."/>
            <person name="Jung H.S."/>
            <person name="Kim K.R."/>
            <person name="Jeon C.O."/>
        </authorList>
    </citation>
    <scope>NUCLEOTIDE SEQUENCE [LARGE SCALE GENOMIC DNA]</scope>
    <source>
        <strain evidence="3 4">R798</strain>
    </source>
</reference>
<accession>A0ABS7SV30</accession>
<protein>
    <recommendedName>
        <fullName evidence="5">DUF2946 domain-containing protein</fullName>
    </recommendedName>
</protein>
<feature type="region of interest" description="Disordered" evidence="1">
    <location>
        <begin position="32"/>
        <end position="66"/>
    </location>
</feature>